<sequence>MAQSLKDFKGWELHFEETGGDSAPATPTRRTRRTRGASLQISLSRIGDEITIKAGDFVLVQGNNGTILYLIKEIEHGVLRYLDVAAYRFIKALEIDTLKLEDSITKNEVYITAYVESIKLCDIVEKASVLSYAEFKSEIVVDDSNSFNTFFCRKGCDISGNHFSDELDFREFYKLFQTDKAHFNEELKRYTVKAAYKGTPNSSPSKQSLPKKPKSSPKKSAVEPTSPIAGIPSDVSDDDSAASEGFESESSEAEQETIDDEQSPTQPSKNARKRGRKPKDSTPKKQRDKSREYMNSVLLPLKKRLKLKKDNAPNMQALSPSKKVQNTPQLFDTSTKAFQDVKEKLHTSAKLASMPCREEEFASIYLNLESAIQERSGCCVYISGTPGVGKTATIREVISQLRELVTMNELSDFDYIEINGLKLLNPNAAYEQLWEFVSGYKVSATNSALLLENYFSEPNERKPLVVLMDELDQLATKKQNVMYNFFNWPTYQHSHLIVIAVANTMDLPERLLSNKISSRLGLRRIQFVGYTFDQLGTIIRHRLDLLTKQNKRKVVVDSDAVGYASRKVASVSGDARRALAICRRAVEIAEEEYLKNAPATELNELEVAEQTYRVQIDHISRAINETINSPVAQFLSSLLFAAKLVLRAVIMRMQRSGAGEVSLGDVIDEMRNLLVMLTGKHKFDPIISDNGGLVDFFYGAETTEPNEGFRKPTNLRISHFSYIISELTECGVLTEQSTQSERHRMISLNVSEDEVKTALDRDLEILAIK</sequence>
<reference evidence="1" key="1">
    <citation type="submission" date="2023-04" db="EMBL/GenBank/DDBJ databases">
        <title>Draft Genome sequencing of Naganishia species isolated from polar environments using Oxford Nanopore Technology.</title>
        <authorList>
            <person name="Leo P."/>
            <person name="Venkateswaran K."/>
        </authorList>
    </citation>
    <scope>NUCLEOTIDE SEQUENCE</scope>
    <source>
        <strain evidence="1">MNA-CCFEE 5261</strain>
    </source>
</reference>
<gene>
    <name evidence="1" type="ORF">QFC19_005927</name>
</gene>
<accession>A0ACC2VJQ4</accession>
<evidence type="ECO:0000313" key="1">
    <source>
        <dbReference type="EMBL" id="KAJ9099502.1"/>
    </source>
</evidence>
<organism evidence="1 2">
    <name type="scientific">Naganishia cerealis</name>
    <dbReference type="NCBI Taxonomy" id="610337"/>
    <lineage>
        <taxon>Eukaryota</taxon>
        <taxon>Fungi</taxon>
        <taxon>Dikarya</taxon>
        <taxon>Basidiomycota</taxon>
        <taxon>Agaricomycotina</taxon>
        <taxon>Tremellomycetes</taxon>
        <taxon>Filobasidiales</taxon>
        <taxon>Filobasidiaceae</taxon>
        <taxon>Naganishia</taxon>
    </lineage>
</organism>
<dbReference type="EMBL" id="JASBWR010000069">
    <property type="protein sequence ID" value="KAJ9099502.1"/>
    <property type="molecule type" value="Genomic_DNA"/>
</dbReference>
<keyword evidence="2" id="KW-1185">Reference proteome</keyword>
<protein>
    <submittedName>
        <fullName evidence="1">Uncharacterized protein</fullName>
    </submittedName>
</protein>
<comment type="caution">
    <text evidence="1">The sequence shown here is derived from an EMBL/GenBank/DDBJ whole genome shotgun (WGS) entry which is preliminary data.</text>
</comment>
<name>A0ACC2VJQ4_9TREE</name>
<evidence type="ECO:0000313" key="2">
    <source>
        <dbReference type="Proteomes" id="UP001241377"/>
    </source>
</evidence>
<proteinExistence type="predicted"/>
<dbReference type="Proteomes" id="UP001241377">
    <property type="component" value="Unassembled WGS sequence"/>
</dbReference>